<evidence type="ECO:0000313" key="4">
    <source>
        <dbReference type="EMBL" id="SCF33769.1"/>
    </source>
</evidence>
<dbReference type="PANTHER" id="PTHR34512">
    <property type="entry name" value="CELL SURFACE PROTEIN"/>
    <property type="match status" value="1"/>
</dbReference>
<dbReference type="Gene3D" id="2.130.10.10">
    <property type="entry name" value="YVTN repeat-like/Quinoprotein amine dehydrogenase"/>
    <property type="match status" value="2"/>
</dbReference>
<dbReference type="RefSeq" id="WP_143740261.1">
    <property type="nucleotide sequence ID" value="NZ_LT607413.1"/>
</dbReference>
<evidence type="ECO:0000256" key="2">
    <source>
        <dbReference type="SAM" id="SignalP"/>
    </source>
</evidence>
<dbReference type="PANTHER" id="PTHR34512:SF30">
    <property type="entry name" value="OUTER MEMBRANE PROTEIN ASSEMBLY FACTOR BAMB"/>
    <property type="match status" value="1"/>
</dbReference>
<keyword evidence="2" id="KW-0732">Signal</keyword>
<feature type="region of interest" description="Disordered" evidence="1">
    <location>
        <begin position="28"/>
        <end position="63"/>
    </location>
</feature>
<feature type="domain" description="Pyrrolo-quinoline quinone repeat" evidence="3">
    <location>
        <begin position="63"/>
        <end position="281"/>
    </location>
</feature>
<dbReference type="InterPro" id="IPR015943">
    <property type="entry name" value="WD40/YVTN_repeat-like_dom_sf"/>
</dbReference>
<dbReference type="Proteomes" id="UP000198253">
    <property type="component" value="Chromosome I"/>
</dbReference>
<dbReference type="SUPFAM" id="SSF50998">
    <property type="entry name" value="Quinoprotein alcohol dehydrogenase-like"/>
    <property type="match status" value="1"/>
</dbReference>
<evidence type="ECO:0000313" key="5">
    <source>
        <dbReference type="Proteomes" id="UP000198253"/>
    </source>
</evidence>
<name>A0A1C4ZLK1_MICEC</name>
<organism evidence="4 5">
    <name type="scientific">Micromonospora echinospora</name>
    <name type="common">Micromonospora purpurea</name>
    <dbReference type="NCBI Taxonomy" id="1877"/>
    <lineage>
        <taxon>Bacteria</taxon>
        <taxon>Bacillati</taxon>
        <taxon>Actinomycetota</taxon>
        <taxon>Actinomycetes</taxon>
        <taxon>Micromonosporales</taxon>
        <taxon>Micromonosporaceae</taxon>
        <taxon>Micromonospora</taxon>
    </lineage>
</organism>
<keyword evidence="5" id="KW-1185">Reference proteome</keyword>
<evidence type="ECO:0000256" key="1">
    <source>
        <dbReference type="SAM" id="MobiDB-lite"/>
    </source>
</evidence>
<dbReference type="InParanoid" id="A0A1C4ZLK1"/>
<dbReference type="InterPro" id="IPR002372">
    <property type="entry name" value="PQQ_rpt_dom"/>
</dbReference>
<proteinExistence type="predicted"/>
<accession>A0A1C4ZLK1</accession>
<feature type="signal peptide" evidence="2">
    <location>
        <begin position="1"/>
        <end position="27"/>
    </location>
</feature>
<gene>
    <name evidence="4" type="ORF">GA0070618_5438</name>
</gene>
<dbReference type="InterPro" id="IPR011047">
    <property type="entry name" value="Quinoprotein_ADH-like_sf"/>
</dbReference>
<dbReference type="PROSITE" id="PS51257">
    <property type="entry name" value="PROKAR_LIPOPROTEIN"/>
    <property type="match status" value="1"/>
</dbReference>
<dbReference type="AlphaFoldDB" id="A0A1C4ZLK1"/>
<dbReference type="Pfam" id="PF13360">
    <property type="entry name" value="PQQ_2"/>
    <property type="match status" value="1"/>
</dbReference>
<dbReference type="EMBL" id="LT607413">
    <property type="protein sequence ID" value="SCF33769.1"/>
    <property type="molecule type" value="Genomic_DNA"/>
</dbReference>
<dbReference type="OrthoDB" id="4541885at2"/>
<sequence length="454" mass="48022">MSPSHRPPRWSLAGAALSLLVGLAACTGPRAEPPERPAPRVEVTQESLRGSETGAERQGPEPAWSVTAGRLDQPLAQVGQLILVPDGRELRAVDRSTGQDRWRHPFPGSYQYAVAGSLIVVSASNGGPLEVLDAATGVTRWRAEDTQSVVVQQQVVYDRECVGTGRSAKCVVIARDVRDGRQLWKLPADRFARVTDEALGVRMPYAAPAGRYVAVRLNERTYTTVAATTGKAGAGRLPSRAWHGFVADGLLVTTDHDPPRGDRRCTVSIATVNAATGTRGWSGEVFSGRREDGECAKRLAHDRSGLTLIGAGTRLVAVTAAGRPQVVDLRTGRTQWEGVASGVPIDGDDRSLLVRGTADAGELALLDMATGATRWTAPDPGLSGTSASWRSSVTGRLVVVSGAVEERLVVLVHDVSTGRQLGRYPGWLAGVGDDWVAVSHSGGPGGIALDLYAF</sequence>
<protein>
    <submittedName>
        <fullName evidence="4">PQQ-like domain-containing protein</fullName>
    </submittedName>
</protein>
<evidence type="ECO:0000259" key="3">
    <source>
        <dbReference type="Pfam" id="PF13360"/>
    </source>
</evidence>
<reference evidence="5" key="1">
    <citation type="submission" date="2016-06" db="EMBL/GenBank/DDBJ databases">
        <authorList>
            <person name="Varghese N."/>
            <person name="Submissions Spin"/>
        </authorList>
    </citation>
    <scope>NUCLEOTIDE SEQUENCE [LARGE SCALE GENOMIC DNA]</scope>
    <source>
        <strain evidence="5">DSM 43816</strain>
    </source>
</reference>
<feature type="chain" id="PRO_5038791970" evidence="2">
    <location>
        <begin position="28"/>
        <end position="454"/>
    </location>
</feature>